<gene>
    <name evidence="1" type="ORF">LCGC14_0879920</name>
</gene>
<organism evidence="1">
    <name type="scientific">marine sediment metagenome</name>
    <dbReference type="NCBI Taxonomy" id="412755"/>
    <lineage>
        <taxon>unclassified sequences</taxon>
        <taxon>metagenomes</taxon>
        <taxon>ecological metagenomes</taxon>
    </lineage>
</organism>
<comment type="caution">
    <text evidence="1">The sequence shown here is derived from an EMBL/GenBank/DDBJ whole genome shotgun (WGS) entry which is preliminary data.</text>
</comment>
<name>A0A0F9P279_9ZZZZ</name>
<sequence length="68" mass="7859">MKEEKTMIDINKVIKLRDQIRASIKIQKTDKAKFEGDNLAHPALCYHRGALQILKEIEEKLNDLIIQG</sequence>
<protein>
    <submittedName>
        <fullName evidence="1">Uncharacterized protein</fullName>
    </submittedName>
</protein>
<dbReference type="AlphaFoldDB" id="A0A0F9P279"/>
<accession>A0A0F9P279</accession>
<proteinExistence type="predicted"/>
<evidence type="ECO:0000313" key="1">
    <source>
        <dbReference type="EMBL" id="KKN25910.1"/>
    </source>
</evidence>
<dbReference type="EMBL" id="LAZR01002761">
    <property type="protein sequence ID" value="KKN25910.1"/>
    <property type="molecule type" value="Genomic_DNA"/>
</dbReference>
<reference evidence="1" key="1">
    <citation type="journal article" date="2015" name="Nature">
        <title>Complex archaea that bridge the gap between prokaryotes and eukaryotes.</title>
        <authorList>
            <person name="Spang A."/>
            <person name="Saw J.H."/>
            <person name="Jorgensen S.L."/>
            <person name="Zaremba-Niedzwiedzka K."/>
            <person name="Martijn J."/>
            <person name="Lind A.E."/>
            <person name="van Eijk R."/>
            <person name="Schleper C."/>
            <person name="Guy L."/>
            <person name="Ettema T.J."/>
        </authorList>
    </citation>
    <scope>NUCLEOTIDE SEQUENCE</scope>
</reference>